<dbReference type="EMBL" id="BSNG01000001">
    <property type="protein sequence ID" value="GLQ09226.1"/>
    <property type="molecule type" value="Genomic_DNA"/>
</dbReference>
<dbReference type="RefSeq" id="WP_284388804.1">
    <property type="nucleotide sequence ID" value="NZ_BSNG01000001.1"/>
</dbReference>
<dbReference type="Proteomes" id="UP001161406">
    <property type="component" value="Unassembled WGS sequence"/>
</dbReference>
<accession>A0ABQ5UBK5</accession>
<reference evidence="1" key="2">
    <citation type="submission" date="2023-01" db="EMBL/GenBank/DDBJ databases">
        <title>Draft genome sequence of Devosia yakushimensis strain NBRC 103855.</title>
        <authorList>
            <person name="Sun Q."/>
            <person name="Mori K."/>
        </authorList>
    </citation>
    <scope>NUCLEOTIDE SEQUENCE</scope>
    <source>
        <strain evidence="1">NBRC 103855</strain>
    </source>
</reference>
<evidence type="ECO:0000313" key="2">
    <source>
        <dbReference type="Proteomes" id="UP001161406"/>
    </source>
</evidence>
<evidence type="ECO:0000313" key="1">
    <source>
        <dbReference type="EMBL" id="GLQ09226.1"/>
    </source>
</evidence>
<protein>
    <submittedName>
        <fullName evidence="1">Uncharacterized protein</fullName>
    </submittedName>
</protein>
<gene>
    <name evidence="1" type="ORF">GCM10007913_11580</name>
</gene>
<comment type="caution">
    <text evidence="1">The sequence shown here is derived from an EMBL/GenBank/DDBJ whole genome shotgun (WGS) entry which is preliminary data.</text>
</comment>
<organism evidence="1 2">
    <name type="scientific">Devosia yakushimensis</name>
    <dbReference type="NCBI Taxonomy" id="470028"/>
    <lineage>
        <taxon>Bacteria</taxon>
        <taxon>Pseudomonadati</taxon>
        <taxon>Pseudomonadota</taxon>
        <taxon>Alphaproteobacteria</taxon>
        <taxon>Hyphomicrobiales</taxon>
        <taxon>Devosiaceae</taxon>
        <taxon>Devosia</taxon>
    </lineage>
</organism>
<proteinExistence type="predicted"/>
<keyword evidence="2" id="KW-1185">Reference proteome</keyword>
<name>A0ABQ5UBK5_9HYPH</name>
<sequence>MAKLTQLDSVEQVTAVLGGVGAVQDLTQAASSQVVSNWVARGRFAHHAYLVMTKALEELGYSAPPELWGITAPAEPATASSP</sequence>
<reference evidence="1" key="1">
    <citation type="journal article" date="2014" name="Int. J. Syst. Evol. Microbiol.">
        <title>Complete genome of a new Firmicutes species belonging to the dominant human colonic microbiota ('Ruminococcus bicirculans') reveals two chromosomes and a selective capacity to utilize plant glucans.</title>
        <authorList>
            <consortium name="NISC Comparative Sequencing Program"/>
            <person name="Wegmann U."/>
            <person name="Louis P."/>
            <person name="Goesmann A."/>
            <person name="Henrissat B."/>
            <person name="Duncan S.H."/>
            <person name="Flint H.J."/>
        </authorList>
    </citation>
    <scope>NUCLEOTIDE SEQUENCE</scope>
    <source>
        <strain evidence="1">NBRC 103855</strain>
    </source>
</reference>